<gene>
    <name evidence="1" type="ORF">KIW84_032111</name>
</gene>
<name>A0A9D5B1S6_PEA</name>
<organism evidence="1 2">
    <name type="scientific">Pisum sativum</name>
    <name type="common">Garden pea</name>
    <name type="synonym">Lathyrus oleraceus</name>
    <dbReference type="NCBI Taxonomy" id="3888"/>
    <lineage>
        <taxon>Eukaryota</taxon>
        <taxon>Viridiplantae</taxon>
        <taxon>Streptophyta</taxon>
        <taxon>Embryophyta</taxon>
        <taxon>Tracheophyta</taxon>
        <taxon>Spermatophyta</taxon>
        <taxon>Magnoliopsida</taxon>
        <taxon>eudicotyledons</taxon>
        <taxon>Gunneridae</taxon>
        <taxon>Pentapetalae</taxon>
        <taxon>rosids</taxon>
        <taxon>fabids</taxon>
        <taxon>Fabales</taxon>
        <taxon>Fabaceae</taxon>
        <taxon>Papilionoideae</taxon>
        <taxon>50 kb inversion clade</taxon>
        <taxon>NPAAA clade</taxon>
        <taxon>Hologalegina</taxon>
        <taxon>IRL clade</taxon>
        <taxon>Fabeae</taxon>
        <taxon>Lathyrus</taxon>
    </lineage>
</organism>
<dbReference type="EMBL" id="JAMSHJ010000003">
    <property type="protein sequence ID" value="KAI5426549.1"/>
    <property type="molecule type" value="Genomic_DNA"/>
</dbReference>
<dbReference type="PANTHER" id="PTHR32108:SF9">
    <property type="entry name" value="REVERSE TRANSCRIPTASE RNASE H-LIKE DOMAIN-CONTAINING PROTEIN"/>
    <property type="match status" value="1"/>
</dbReference>
<reference evidence="1 2" key="1">
    <citation type="journal article" date="2022" name="Nat. Genet.">
        <title>Improved pea reference genome and pan-genome highlight genomic features and evolutionary characteristics.</title>
        <authorList>
            <person name="Yang T."/>
            <person name="Liu R."/>
            <person name="Luo Y."/>
            <person name="Hu S."/>
            <person name="Wang D."/>
            <person name="Wang C."/>
            <person name="Pandey M.K."/>
            <person name="Ge S."/>
            <person name="Xu Q."/>
            <person name="Li N."/>
            <person name="Li G."/>
            <person name="Huang Y."/>
            <person name="Saxena R.K."/>
            <person name="Ji Y."/>
            <person name="Li M."/>
            <person name="Yan X."/>
            <person name="He Y."/>
            <person name="Liu Y."/>
            <person name="Wang X."/>
            <person name="Xiang C."/>
            <person name="Varshney R.K."/>
            <person name="Ding H."/>
            <person name="Gao S."/>
            <person name="Zong X."/>
        </authorList>
    </citation>
    <scope>NUCLEOTIDE SEQUENCE [LARGE SCALE GENOMIC DNA]</scope>
    <source>
        <strain evidence="1 2">cv. Zhongwan 6</strain>
    </source>
</reference>
<protein>
    <submittedName>
        <fullName evidence="1">Uncharacterized protein</fullName>
    </submittedName>
</protein>
<evidence type="ECO:0000313" key="2">
    <source>
        <dbReference type="Proteomes" id="UP001058974"/>
    </source>
</evidence>
<proteinExistence type="predicted"/>
<evidence type="ECO:0000313" key="1">
    <source>
        <dbReference type="EMBL" id="KAI5426549.1"/>
    </source>
</evidence>
<dbReference type="Gramene" id="Psat03G0211100-T1">
    <property type="protein sequence ID" value="KAI5426549.1"/>
    <property type="gene ID" value="KIW84_032111"/>
</dbReference>
<sequence length="226" mass="25655">MISKVILDTRLEQRTMSQEMMDKLRKSQEALKEELNLLKSQMGWVVETLQALLRKGGHPIPITVMEGVTTPHPSGVTPSQGKFYVTTPHLPTYDPTSGCRHQHNLAIPPQNHRSQIWNKNQNQNKGSKNHNDPIPVPYSKLYPQLIQNALVTPQALTPTSPYLPWYNPNATCEFHKGAVGHDLDSYLALKALVRELSNKKSLVFEEDHPKVTNTQGGRLRYIYLNF</sequence>
<dbReference type="PANTHER" id="PTHR32108">
    <property type="entry name" value="DNA-DIRECTED RNA POLYMERASE SUBUNIT ALPHA"/>
    <property type="match status" value="1"/>
</dbReference>
<accession>A0A9D5B1S6</accession>
<dbReference type="Proteomes" id="UP001058974">
    <property type="component" value="Chromosome 3"/>
</dbReference>
<keyword evidence="2" id="KW-1185">Reference proteome</keyword>
<comment type="caution">
    <text evidence="1">The sequence shown here is derived from an EMBL/GenBank/DDBJ whole genome shotgun (WGS) entry which is preliminary data.</text>
</comment>
<dbReference type="AlphaFoldDB" id="A0A9D5B1S6"/>